<dbReference type="EMBL" id="JAHLPM010000005">
    <property type="protein sequence ID" value="MBU5437822.1"/>
    <property type="molecule type" value="Genomic_DNA"/>
</dbReference>
<keyword evidence="1" id="KW-0472">Membrane</keyword>
<reference evidence="2 3" key="1">
    <citation type="submission" date="2021-06" db="EMBL/GenBank/DDBJ databases">
        <authorList>
            <person name="Sun Q."/>
            <person name="Li D."/>
        </authorList>
    </citation>
    <scope>NUCLEOTIDE SEQUENCE [LARGE SCALE GENOMIC DNA]</scope>
    <source>
        <strain evidence="2 3">MSJ-40</strain>
    </source>
</reference>
<evidence type="ECO:0000256" key="1">
    <source>
        <dbReference type="SAM" id="Phobius"/>
    </source>
</evidence>
<organism evidence="2 3">
    <name type="scientific">Tissierella simiarum</name>
    <dbReference type="NCBI Taxonomy" id="2841534"/>
    <lineage>
        <taxon>Bacteria</taxon>
        <taxon>Bacillati</taxon>
        <taxon>Bacillota</taxon>
        <taxon>Tissierellia</taxon>
        <taxon>Tissierellales</taxon>
        <taxon>Tissierellaceae</taxon>
        <taxon>Tissierella</taxon>
    </lineage>
</organism>
<keyword evidence="3" id="KW-1185">Reference proteome</keyword>
<sequence>MKSRNMTKGIIILLLLSLMASSLIMEIIRYRGEIVFLQPHEYTPEINQYINKVEIFFIPYVILIFLISIFMITDLWKFILGDSIDGKIYKVILTVLIKFSAVFHIFSIFFRLQEAQSLLHRTGKIIMPIYKLITPYIITIGIWMLSIIIIKSIEKDYKKQVNKNKDNTYYKEWKKFTELLKVKED</sequence>
<gene>
    <name evidence="2" type="ORF">KQI42_07370</name>
</gene>
<evidence type="ECO:0000313" key="3">
    <source>
        <dbReference type="Proteomes" id="UP000749471"/>
    </source>
</evidence>
<name>A0ABS6E4J2_9FIRM</name>
<protein>
    <submittedName>
        <fullName evidence="2">Uncharacterized protein</fullName>
    </submittedName>
</protein>
<keyword evidence="1" id="KW-1133">Transmembrane helix</keyword>
<proteinExistence type="predicted"/>
<dbReference type="RefSeq" id="WP_216518339.1">
    <property type="nucleotide sequence ID" value="NZ_JAHLPM010000005.1"/>
</dbReference>
<evidence type="ECO:0000313" key="2">
    <source>
        <dbReference type="EMBL" id="MBU5437822.1"/>
    </source>
</evidence>
<accession>A0ABS6E4J2</accession>
<feature type="transmembrane region" description="Helical" evidence="1">
    <location>
        <begin position="88"/>
        <end position="109"/>
    </location>
</feature>
<comment type="caution">
    <text evidence="2">The sequence shown here is derived from an EMBL/GenBank/DDBJ whole genome shotgun (WGS) entry which is preliminary data.</text>
</comment>
<feature type="transmembrane region" description="Helical" evidence="1">
    <location>
        <begin position="57"/>
        <end position="76"/>
    </location>
</feature>
<feature type="transmembrane region" description="Helical" evidence="1">
    <location>
        <begin position="129"/>
        <end position="150"/>
    </location>
</feature>
<keyword evidence="1" id="KW-0812">Transmembrane</keyword>
<dbReference type="Proteomes" id="UP000749471">
    <property type="component" value="Unassembled WGS sequence"/>
</dbReference>